<protein>
    <submittedName>
        <fullName evidence="1">Uncharacterized protein</fullName>
    </submittedName>
</protein>
<organism evidence="1 2">
    <name type="scientific">Caerostris extrusa</name>
    <name type="common">Bark spider</name>
    <name type="synonym">Caerostris bankana</name>
    <dbReference type="NCBI Taxonomy" id="172846"/>
    <lineage>
        <taxon>Eukaryota</taxon>
        <taxon>Metazoa</taxon>
        <taxon>Ecdysozoa</taxon>
        <taxon>Arthropoda</taxon>
        <taxon>Chelicerata</taxon>
        <taxon>Arachnida</taxon>
        <taxon>Araneae</taxon>
        <taxon>Araneomorphae</taxon>
        <taxon>Entelegynae</taxon>
        <taxon>Araneoidea</taxon>
        <taxon>Araneidae</taxon>
        <taxon>Caerostris</taxon>
    </lineage>
</organism>
<evidence type="ECO:0000313" key="1">
    <source>
        <dbReference type="EMBL" id="GIY25692.1"/>
    </source>
</evidence>
<dbReference type="AlphaFoldDB" id="A0AAV4RZV9"/>
<name>A0AAV4RZV9_CAEEX</name>
<reference evidence="1 2" key="1">
    <citation type="submission" date="2021-06" db="EMBL/GenBank/DDBJ databases">
        <title>Caerostris extrusa draft genome.</title>
        <authorList>
            <person name="Kono N."/>
            <person name="Arakawa K."/>
        </authorList>
    </citation>
    <scope>NUCLEOTIDE SEQUENCE [LARGE SCALE GENOMIC DNA]</scope>
</reference>
<keyword evidence="2" id="KW-1185">Reference proteome</keyword>
<dbReference type="EMBL" id="BPLR01008569">
    <property type="protein sequence ID" value="GIY25692.1"/>
    <property type="molecule type" value="Genomic_DNA"/>
</dbReference>
<accession>A0AAV4RZV9</accession>
<comment type="caution">
    <text evidence="1">The sequence shown here is derived from an EMBL/GenBank/DDBJ whole genome shotgun (WGS) entry which is preliminary data.</text>
</comment>
<proteinExistence type="predicted"/>
<gene>
    <name evidence="1" type="ORF">CEXT_583911</name>
</gene>
<sequence>MNEELAYSSAVEVIAKYRRLLSWWTFVRVTPRIMYSNIDVIYELSEVNNIPVDRIRKEMRKMKKIAKLSINLCIDIQRILKEIMSFIYMLIAEVSIYSSEESNSVAFAYKKFIENSTGRQPPIKWDWIIPTFIFYYHGLGVGFEYVEDHLEMHARGFLLFAKEMIKSEDLEFPLLK</sequence>
<dbReference type="Proteomes" id="UP001054945">
    <property type="component" value="Unassembled WGS sequence"/>
</dbReference>
<evidence type="ECO:0000313" key="2">
    <source>
        <dbReference type="Proteomes" id="UP001054945"/>
    </source>
</evidence>